<organism evidence="2 3">
    <name type="scientific">Actinopolyspora righensis</name>
    <dbReference type="NCBI Taxonomy" id="995060"/>
    <lineage>
        <taxon>Bacteria</taxon>
        <taxon>Bacillati</taxon>
        <taxon>Actinomycetota</taxon>
        <taxon>Actinomycetes</taxon>
        <taxon>Actinopolysporales</taxon>
        <taxon>Actinopolysporaceae</taxon>
        <taxon>Actinopolyspora</taxon>
        <taxon>Actinopolyspora alba group</taxon>
    </lineage>
</organism>
<dbReference type="AlphaFoldDB" id="A0A1I6YUJ1"/>
<evidence type="ECO:0000256" key="1">
    <source>
        <dbReference type="SAM" id="MobiDB-lite"/>
    </source>
</evidence>
<evidence type="ECO:0000313" key="3">
    <source>
        <dbReference type="Proteomes" id="UP000199165"/>
    </source>
</evidence>
<evidence type="ECO:0000313" key="2">
    <source>
        <dbReference type="EMBL" id="SFT54163.1"/>
    </source>
</evidence>
<feature type="region of interest" description="Disordered" evidence="1">
    <location>
        <begin position="58"/>
        <end position="100"/>
    </location>
</feature>
<protein>
    <submittedName>
        <fullName evidence="2">Uncharacterized protein</fullName>
    </submittedName>
</protein>
<sequence length="100" mass="11044">MAAEVPSGITERERAGYRNPRAHYAAVPGKTQAEWRSTAEFDGYMSETRQRTWCRATVRESTDDNPDRLPGGKTARARDHPSTGSPIAASTARARNSPLR</sequence>
<dbReference type="Proteomes" id="UP000199165">
    <property type="component" value="Unassembled WGS sequence"/>
</dbReference>
<reference evidence="3" key="1">
    <citation type="submission" date="2016-10" db="EMBL/GenBank/DDBJ databases">
        <authorList>
            <person name="Varghese N."/>
            <person name="Submissions S."/>
        </authorList>
    </citation>
    <scope>NUCLEOTIDE SEQUENCE [LARGE SCALE GENOMIC DNA]</scope>
    <source>
        <strain evidence="3">DSM 45501</strain>
    </source>
</reference>
<gene>
    <name evidence="2" type="ORF">SAMN04487904_103245</name>
</gene>
<dbReference type="EMBL" id="FPAT01000003">
    <property type="protein sequence ID" value="SFT54163.1"/>
    <property type="molecule type" value="Genomic_DNA"/>
</dbReference>
<accession>A0A1I6YUJ1</accession>
<name>A0A1I6YUJ1_9ACTN</name>
<proteinExistence type="predicted"/>
<feature type="compositionally biased region" description="Basic and acidic residues" evidence="1">
    <location>
        <begin position="58"/>
        <end position="67"/>
    </location>
</feature>
<keyword evidence="3" id="KW-1185">Reference proteome</keyword>